<dbReference type="NCBIfam" id="NF008633">
    <property type="entry name" value="PRK11622.1"/>
    <property type="match status" value="1"/>
</dbReference>
<dbReference type="EMBL" id="CP019628">
    <property type="protein sequence ID" value="AQP98891.1"/>
    <property type="molecule type" value="Genomic_DNA"/>
</dbReference>
<name>A0A1Q2GUU3_9GAMM</name>
<evidence type="ECO:0000256" key="1">
    <source>
        <dbReference type="SAM" id="SignalP"/>
    </source>
</evidence>
<dbReference type="RefSeq" id="WP_077535612.1">
    <property type="nucleotide sequence ID" value="NZ_CP019628.1"/>
</dbReference>
<dbReference type="SUPFAM" id="SSF53850">
    <property type="entry name" value="Periplasmic binding protein-like II"/>
    <property type="match status" value="1"/>
</dbReference>
<dbReference type="Pfam" id="PF13416">
    <property type="entry name" value="SBP_bac_8"/>
    <property type="match status" value="1"/>
</dbReference>
<gene>
    <name evidence="2" type="ORF">B0W48_03210</name>
</gene>
<protein>
    <submittedName>
        <fullName evidence="2">ABC transporter substrate-binding protein</fullName>
    </submittedName>
</protein>
<dbReference type="PIRSF" id="PIRSF029172">
    <property type="entry name" value="UCP029172_ABC_sbc_YnjB"/>
    <property type="match status" value="1"/>
</dbReference>
<evidence type="ECO:0000313" key="2">
    <source>
        <dbReference type="EMBL" id="AQP98891.1"/>
    </source>
</evidence>
<dbReference type="AlphaFoldDB" id="A0A1Q2GUU3"/>
<organism evidence="2 3">
    <name type="scientific">Pseudoalteromonas aliena</name>
    <dbReference type="NCBI Taxonomy" id="247523"/>
    <lineage>
        <taxon>Bacteria</taxon>
        <taxon>Pseudomonadati</taxon>
        <taxon>Pseudomonadota</taxon>
        <taxon>Gammaproteobacteria</taxon>
        <taxon>Alteromonadales</taxon>
        <taxon>Pseudoalteromonadaceae</taxon>
        <taxon>Pseudoalteromonas</taxon>
    </lineage>
</organism>
<dbReference type="KEGG" id="paln:B0W48_03210"/>
<feature type="signal peptide" evidence="1">
    <location>
        <begin position="1"/>
        <end position="37"/>
    </location>
</feature>
<sequence>MFAIKFWHTQARYSFCCVAFCVCTIVNLAFFSSTAFANPVINSNSKSNLVINTQQGSRWQQVQALGRNQDVYFYAWGGDAQINAYIQWAAQQVKTKYNINLVHVKLSDTSEAVSRVLAEKSANNNNQGSVDLMWINGANFATMREHSLLLKQWANKLPYFALTDPANNPAVTFDFGLPTNGMEAPWGQASLTFYYDSIAINGKANNKLPTTLNELLNWNAQNPGRFSYPKPPDFLGMSFLKYALVVLHQQSSENIKAQLNQPATTKNTAQVLNPLWDFLDKLHPTLWRGGTHFMQSGAQMRRLVDDTELSLAFTFSAPEVPAAVKRYDLPNSIRSYAMSDGSLSNTHFVAIPYNASHQQSAQLVANFLLSPEAQAKKQKAHIWGDKSVLIQSTLTPDQQALFKTAKPHPSALPLNSIKRTLSEPHPSWVNAIMQGWQTRYGVSQ</sequence>
<proteinExistence type="predicted"/>
<feature type="chain" id="PRO_5012569092" evidence="1">
    <location>
        <begin position="38"/>
        <end position="444"/>
    </location>
</feature>
<dbReference type="Gene3D" id="3.40.190.10">
    <property type="entry name" value="Periplasmic binding protein-like II"/>
    <property type="match status" value="3"/>
</dbReference>
<dbReference type="InterPro" id="IPR027020">
    <property type="entry name" value="YnjB"/>
</dbReference>
<reference evidence="2 3" key="1">
    <citation type="submission" date="2017-02" db="EMBL/GenBank/DDBJ databases">
        <title>Complete genome sequence of the cold-active Pseudoalteromonas aliena strain EH1 isolated from Arctic seawater.</title>
        <authorList>
            <person name="Kim E."/>
            <person name="Heo E."/>
            <person name="Kim H."/>
            <person name="Kim D."/>
        </authorList>
    </citation>
    <scope>NUCLEOTIDE SEQUENCE [LARGE SCALE GENOMIC DNA]</scope>
    <source>
        <strain evidence="2 3">EH1</strain>
    </source>
</reference>
<dbReference type="PANTHER" id="PTHR42779">
    <property type="entry name" value="PROTEIN YNJB"/>
    <property type="match status" value="1"/>
</dbReference>
<dbReference type="STRING" id="247523.B0W48_03210"/>
<keyword evidence="1" id="KW-0732">Signal</keyword>
<evidence type="ECO:0000313" key="3">
    <source>
        <dbReference type="Proteomes" id="UP000188243"/>
    </source>
</evidence>
<dbReference type="Proteomes" id="UP000188243">
    <property type="component" value="Chromosome"/>
</dbReference>
<accession>A0A1Q2GUU3</accession>
<dbReference type="PANTHER" id="PTHR42779:SF1">
    <property type="entry name" value="PROTEIN YNJB"/>
    <property type="match status" value="1"/>
</dbReference>
<dbReference type="InterPro" id="IPR006059">
    <property type="entry name" value="SBP"/>
</dbReference>